<gene>
    <name evidence="2" type="primary">ORF10268</name>
</gene>
<dbReference type="InterPro" id="IPR022735">
    <property type="entry name" value="bMERB_dom"/>
</dbReference>
<evidence type="ECO:0000313" key="2">
    <source>
        <dbReference type="EMBL" id="CEK50264.1"/>
    </source>
</evidence>
<organism evidence="2">
    <name type="scientific">Arion vulgaris</name>
    <dbReference type="NCBI Taxonomy" id="1028688"/>
    <lineage>
        <taxon>Eukaryota</taxon>
        <taxon>Metazoa</taxon>
        <taxon>Spiralia</taxon>
        <taxon>Lophotrochozoa</taxon>
        <taxon>Mollusca</taxon>
        <taxon>Gastropoda</taxon>
        <taxon>Heterobranchia</taxon>
        <taxon>Euthyneura</taxon>
        <taxon>Panpulmonata</taxon>
        <taxon>Eupulmonata</taxon>
        <taxon>Stylommatophora</taxon>
        <taxon>Helicina</taxon>
        <taxon>Arionoidea</taxon>
        <taxon>Arionidae</taxon>
        <taxon>Arion</taxon>
    </lineage>
</organism>
<dbReference type="EMBL" id="HACG01003399">
    <property type="protein sequence ID" value="CEK50264.1"/>
    <property type="molecule type" value="Transcribed_RNA"/>
</dbReference>
<dbReference type="Pfam" id="PF12130">
    <property type="entry name" value="bMERB_dom"/>
    <property type="match status" value="1"/>
</dbReference>
<name>A0A0B6Y292_9EUPU</name>
<sequence>ERDIAAEGYILDELLDVVEQRNNLVAMLEEDRLREQKEDHGLKEVMAQKGFVLSPMSFDTRRKKVEAPLATYAL</sequence>
<reference evidence="2" key="1">
    <citation type="submission" date="2014-12" db="EMBL/GenBank/DDBJ databases">
        <title>Insight into the proteome of Arion vulgaris.</title>
        <authorList>
            <person name="Aradska J."/>
            <person name="Bulat T."/>
            <person name="Smidak R."/>
            <person name="Sarate P."/>
            <person name="Gangsoo J."/>
            <person name="Sialana F."/>
            <person name="Bilban M."/>
            <person name="Lubec G."/>
        </authorList>
    </citation>
    <scope>NUCLEOTIDE SEQUENCE</scope>
    <source>
        <tissue evidence="2">Skin</tissue>
    </source>
</reference>
<dbReference type="PROSITE" id="PS51848">
    <property type="entry name" value="BMERB"/>
    <property type="match status" value="1"/>
</dbReference>
<feature type="non-terminal residue" evidence="2">
    <location>
        <position position="1"/>
    </location>
</feature>
<accession>A0A0B6Y292</accession>
<protein>
    <recommendedName>
        <fullName evidence="1">BMERB domain-containing protein</fullName>
    </recommendedName>
</protein>
<dbReference type="AlphaFoldDB" id="A0A0B6Y292"/>
<proteinExistence type="predicted"/>
<feature type="domain" description="BMERB" evidence="1">
    <location>
        <begin position="1"/>
        <end position="44"/>
    </location>
</feature>
<evidence type="ECO:0000259" key="1">
    <source>
        <dbReference type="PROSITE" id="PS51848"/>
    </source>
</evidence>